<dbReference type="Pfam" id="PF00589">
    <property type="entry name" value="Phage_integrase"/>
    <property type="match status" value="1"/>
</dbReference>
<dbReference type="STRING" id="584787.GCA_001247655_02607"/>
<dbReference type="InterPro" id="IPR013762">
    <property type="entry name" value="Integrase-like_cat_sf"/>
</dbReference>
<dbReference type="InterPro" id="IPR002104">
    <property type="entry name" value="Integrase_catalytic"/>
</dbReference>
<comment type="subcellular location">
    <subcellularLocation>
        <location evidence="1">Cytoplasm</location>
    </subcellularLocation>
</comment>
<organism evidence="6 7">
    <name type="scientific">Gallaecimonas pentaromativorans</name>
    <dbReference type="NCBI Taxonomy" id="584787"/>
    <lineage>
        <taxon>Bacteria</taxon>
        <taxon>Pseudomonadati</taxon>
        <taxon>Pseudomonadota</taxon>
        <taxon>Gammaproteobacteria</taxon>
        <taxon>Enterobacterales</taxon>
        <taxon>Gallaecimonadaceae</taxon>
        <taxon>Gallaecimonas</taxon>
    </lineage>
</organism>
<evidence type="ECO:0000256" key="1">
    <source>
        <dbReference type="ARBA" id="ARBA00004496"/>
    </source>
</evidence>
<keyword evidence="3" id="KW-0238">DNA-binding</keyword>
<dbReference type="InterPro" id="IPR050090">
    <property type="entry name" value="Tyrosine_recombinase_XerCD"/>
</dbReference>
<dbReference type="Proteomes" id="UP000268033">
    <property type="component" value="Unassembled WGS sequence"/>
</dbReference>
<gene>
    <name evidence="6" type="ORF">EDC28_104168</name>
</gene>
<keyword evidence="4" id="KW-0233">DNA recombination</keyword>
<dbReference type="GO" id="GO:0003677">
    <property type="term" value="F:DNA binding"/>
    <property type="evidence" value="ECO:0007669"/>
    <property type="project" value="UniProtKB-KW"/>
</dbReference>
<evidence type="ECO:0000256" key="4">
    <source>
        <dbReference type="ARBA" id="ARBA00023172"/>
    </source>
</evidence>
<dbReference type="Gene3D" id="1.10.443.10">
    <property type="entry name" value="Intergrase catalytic core"/>
    <property type="match status" value="1"/>
</dbReference>
<accession>A0A3N1PI71</accession>
<dbReference type="InterPro" id="IPR010998">
    <property type="entry name" value="Integrase_recombinase_N"/>
</dbReference>
<evidence type="ECO:0000313" key="6">
    <source>
        <dbReference type="EMBL" id="ROQ27518.1"/>
    </source>
</evidence>
<dbReference type="GO" id="GO:0005737">
    <property type="term" value="C:cytoplasm"/>
    <property type="evidence" value="ECO:0007669"/>
    <property type="project" value="UniProtKB-SubCell"/>
</dbReference>
<feature type="domain" description="Tyr recombinase" evidence="5">
    <location>
        <begin position="192"/>
        <end position="415"/>
    </location>
</feature>
<dbReference type="PANTHER" id="PTHR30349">
    <property type="entry name" value="PHAGE INTEGRASE-RELATED"/>
    <property type="match status" value="1"/>
</dbReference>
<reference evidence="6 7" key="1">
    <citation type="submission" date="2018-11" db="EMBL/GenBank/DDBJ databases">
        <title>Genomic Encyclopedia of Type Strains, Phase IV (KMG-IV): sequencing the most valuable type-strain genomes for metagenomic binning, comparative biology and taxonomic classification.</title>
        <authorList>
            <person name="Goeker M."/>
        </authorList>
    </citation>
    <scope>NUCLEOTIDE SEQUENCE [LARGE SCALE GENOMIC DNA]</scope>
    <source>
        <strain evidence="6 7">DSM 21945</strain>
    </source>
</reference>
<evidence type="ECO:0000313" key="7">
    <source>
        <dbReference type="Proteomes" id="UP000268033"/>
    </source>
</evidence>
<evidence type="ECO:0000256" key="3">
    <source>
        <dbReference type="ARBA" id="ARBA00023125"/>
    </source>
</evidence>
<dbReference type="EMBL" id="RJUL01000004">
    <property type="protein sequence ID" value="ROQ27518.1"/>
    <property type="molecule type" value="Genomic_DNA"/>
</dbReference>
<dbReference type="RefSeq" id="WP_123421349.1">
    <property type="nucleotide sequence ID" value="NZ_RJUL01000004.1"/>
</dbReference>
<dbReference type="CDD" id="cd00397">
    <property type="entry name" value="DNA_BRE_C"/>
    <property type="match status" value="1"/>
</dbReference>
<dbReference type="InterPro" id="IPR011010">
    <property type="entry name" value="DNA_brk_join_enz"/>
</dbReference>
<comment type="caution">
    <text evidence="6">The sequence shown here is derived from an EMBL/GenBank/DDBJ whole genome shotgun (WGS) entry which is preliminary data.</text>
</comment>
<keyword evidence="7" id="KW-1185">Reference proteome</keyword>
<dbReference type="GO" id="GO:0006310">
    <property type="term" value="P:DNA recombination"/>
    <property type="evidence" value="ECO:0007669"/>
    <property type="project" value="UniProtKB-KW"/>
</dbReference>
<proteinExistence type="predicted"/>
<dbReference type="SUPFAM" id="SSF56349">
    <property type="entry name" value="DNA breaking-rejoining enzymes"/>
    <property type="match status" value="1"/>
</dbReference>
<dbReference type="AlphaFoldDB" id="A0A3N1PI71"/>
<keyword evidence="2" id="KW-0229">DNA integration</keyword>
<dbReference type="GO" id="GO:0015074">
    <property type="term" value="P:DNA integration"/>
    <property type="evidence" value="ECO:0007669"/>
    <property type="project" value="UniProtKB-KW"/>
</dbReference>
<protein>
    <submittedName>
        <fullName evidence="6">Site-specific recombinase XerD</fullName>
    </submittedName>
</protein>
<dbReference type="Gene3D" id="1.10.150.130">
    <property type="match status" value="1"/>
</dbReference>
<evidence type="ECO:0000256" key="2">
    <source>
        <dbReference type="ARBA" id="ARBA00022908"/>
    </source>
</evidence>
<dbReference type="PANTHER" id="PTHR30349:SF77">
    <property type="entry name" value="TYROSINE RECOMBINASE XERC"/>
    <property type="match status" value="1"/>
</dbReference>
<name>A0A3N1PI71_9GAMM</name>
<sequence>MQLPPVLPLFDRASLDEGNPVVNQHLAELSLATVPEAGLIYQYAVQYLAESAHHDNNFKAYRSELTGFLHWCFDVAKQSPVSLDRRGFGQYILYCQAPPNELIAYRNVAQFVADAGWQCRLPNPHWRPFLGKKGQPYQLSPRALATKVAILSSFYTFLIDEELTERNPATQWMRHNARSRQVPVSLAWDGEDDLKAFSELQWSYVMATARAMAEQAPERHERTLFLVSLLYGCYLRISEVAARPGFSPVMGQFRRDSKTGVWGFRVPVSKGGKRRNVAVSKDLLVALERYRRFLGLSPLPAPGDSTPLFIRQKAAGRGREQGQLNANLGVRQLREEIDKLISQACDAAMADGFTQDAQEMREMTAHNIRHTGISHDINLNHRPLSHVQADAGHDSIHTTSLYLHTAVQERHQSASNKKLDPLE</sequence>
<dbReference type="PROSITE" id="PS51898">
    <property type="entry name" value="TYR_RECOMBINASE"/>
    <property type="match status" value="1"/>
</dbReference>
<evidence type="ECO:0000259" key="5">
    <source>
        <dbReference type="PROSITE" id="PS51898"/>
    </source>
</evidence>